<accession>A0A5E4FNE2</accession>
<evidence type="ECO:0000256" key="1">
    <source>
        <dbReference type="SAM" id="MobiDB-lite"/>
    </source>
</evidence>
<evidence type="ECO:0000313" key="3">
    <source>
        <dbReference type="EMBL" id="VVA28984.1"/>
    </source>
</evidence>
<evidence type="ECO:0000313" key="5">
    <source>
        <dbReference type="Proteomes" id="UP001054821"/>
    </source>
</evidence>
<feature type="region of interest" description="Disordered" evidence="1">
    <location>
        <begin position="17"/>
        <end position="46"/>
    </location>
</feature>
<proteinExistence type="predicted"/>
<reference evidence="2 5" key="3">
    <citation type="journal article" date="2022" name="G3 (Bethesda)">
        <title>Whole-genome sequence and methylome profiling of the almond [Prunus dulcis (Mill.) D.A. Webb] cultivar 'Nonpareil'.</title>
        <authorList>
            <person name="D'Amico-Willman K.M."/>
            <person name="Ouma W.Z."/>
            <person name="Meulia T."/>
            <person name="Sideli G.M."/>
            <person name="Gradziel T.M."/>
            <person name="Fresnedo-Ramirez J."/>
        </authorList>
    </citation>
    <scope>NUCLEOTIDE SEQUENCE [LARGE SCALE GENOMIC DNA]</scope>
    <source>
        <strain evidence="2">Clone GOH B32 T37-40</strain>
    </source>
</reference>
<dbReference type="AlphaFoldDB" id="A0A5E4FNE2"/>
<dbReference type="EMBL" id="JAJFAZ020000001">
    <property type="protein sequence ID" value="KAI5349710.1"/>
    <property type="molecule type" value="Genomic_DNA"/>
</dbReference>
<reference evidence="3" key="1">
    <citation type="submission" date="2019-07" db="EMBL/GenBank/DDBJ databases">
        <authorList>
            <person name="Alioto T."/>
            <person name="Alioto T."/>
            <person name="Gomez Garrido J."/>
        </authorList>
    </citation>
    <scope>NUCLEOTIDE SEQUENCE</scope>
</reference>
<gene>
    <name evidence="3" type="ORF">ALMOND_2B027704</name>
    <name evidence="2" type="ORF">L3X38_002599</name>
</gene>
<dbReference type="Gramene" id="VVA28984">
    <property type="protein sequence ID" value="VVA28984"/>
    <property type="gene ID" value="Prudul26B027704"/>
</dbReference>
<evidence type="ECO:0000313" key="2">
    <source>
        <dbReference type="EMBL" id="KAI5349710.1"/>
    </source>
</evidence>
<keyword evidence="5" id="KW-1185">Reference proteome</keyword>
<name>A0A5E4FNE2_PRUDU</name>
<organism evidence="3 4">
    <name type="scientific">Prunus dulcis</name>
    <name type="common">Almond</name>
    <name type="synonym">Amygdalus dulcis</name>
    <dbReference type="NCBI Taxonomy" id="3755"/>
    <lineage>
        <taxon>Eukaryota</taxon>
        <taxon>Viridiplantae</taxon>
        <taxon>Streptophyta</taxon>
        <taxon>Embryophyta</taxon>
        <taxon>Tracheophyta</taxon>
        <taxon>Spermatophyta</taxon>
        <taxon>Magnoliopsida</taxon>
        <taxon>eudicotyledons</taxon>
        <taxon>Gunneridae</taxon>
        <taxon>Pentapetalae</taxon>
        <taxon>rosids</taxon>
        <taxon>fabids</taxon>
        <taxon>Rosales</taxon>
        <taxon>Rosaceae</taxon>
        <taxon>Amygdaloideae</taxon>
        <taxon>Amygdaleae</taxon>
        <taxon>Prunus</taxon>
    </lineage>
</organism>
<protein>
    <submittedName>
        <fullName evidence="3">Uncharacterized protein</fullName>
    </submittedName>
</protein>
<reference evidence="4" key="2">
    <citation type="journal article" date="2020" name="Plant J.">
        <title>Transposons played a major role in the diversification between the closely related almond and peach genomes: results from the almond genome sequence.</title>
        <authorList>
            <person name="Alioto T."/>
            <person name="Alexiou K.G."/>
            <person name="Bardil A."/>
            <person name="Barteri F."/>
            <person name="Castanera R."/>
            <person name="Cruz F."/>
            <person name="Dhingra A."/>
            <person name="Duval H."/>
            <person name="Fernandez I Marti A."/>
            <person name="Frias L."/>
            <person name="Galan B."/>
            <person name="Garcia J.L."/>
            <person name="Howad W."/>
            <person name="Gomez-Garrido J."/>
            <person name="Gut M."/>
            <person name="Julca I."/>
            <person name="Morata J."/>
            <person name="Puigdomenech P."/>
            <person name="Ribeca P."/>
            <person name="Rubio Cabetas M.J."/>
            <person name="Vlasova A."/>
            <person name="Wirthensohn M."/>
            <person name="Garcia-Mas J."/>
            <person name="Gabaldon T."/>
            <person name="Casacuberta J.M."/>
            <person name="Arus P."/>
        </authorList>
    </citation>
    <scope>NUCLEOTIDE SEQUENCE [LARGE SCALE GENOMIC DNA]</scope>
    <source>
        <strain evidence="4">cv. Texas</strain>
    </source>
</reference>
<dbReference type="Proteomes" id="UP001054821">
    <property type="component" value="Chromosome 1"/>
</dbReference>
<sequence>MLIEEIHEEHPLAIIPSGSKAGVDNGVESGCESGVETGNEETSVRERRRIEKGNAVVTKPFYSSDSCNGYPSDNYRLVDTGYVMHENDDINLNTLAGDD</sequence>
<dbReference type="Proteomes" id="UP000327085">
    <property type="component" value="Chromosome 1"/>
</dbReference>
<dbReference type="EMBL" id="CABIKO010000154">
    <property type="protein sequence ID" value="VVA28984.1"/>
    <property type="molecule type" value="Genomic_DNA"/>
</dbReference>
<evidence type="ECO:0000313" key="4">
    <source>
        <dbReference type="Proteomes" id="UP000327085"/>
    </source>
</evidence>
<dbReference type="InParanoid" id="A0A5E4FNE2"/>